<feature type="transmembrane region" description="Helical" evidence="8">
    <location>
        <begin position="209"/>
        <end position="235"/>
    </location>
</feature>
<keyword evidence="6 8" id="KW-1133">Transmembrane helix</keyword>
<accession>A9WMV7</accession>
<feature type="transmembrane region" description="Helical" evidence="8">
    <location>
        <begin position="293"/>
        <end position="311"/>
    </location>
</feature>
<dbReference type="InterPro" id="IPR037294">
    <property type="entry name" value="ABC_BtuC-like"/>
</dbReference>
<dbReference type="Proteomes" id="UP000002007">
    <property type="component" value="Chromosome"/>
</dbReference>
<dbReference type="HOGENOM" id="CLU_013016_1_1_11"/>
<evidence type="ECO:0000313" key="10">
    <source>
        <dbReference type="Proteomes" id="UP000002007"/>
    </source>
</evidence>
<feature type="transmembrane region" description="Helical" evidence="8">
    <location>
        <begin position="106"/>
        <end position="128"/>
    </location>
</feature>
<keyword evidence="10" id="KW-1185">Reference proteome</keyword>
<proteinExistence type="inferred from homology"/>
<dbReference type="RefSeq" id="WP_012245091.1">
    <property type="nucleotide sequence ID" value="NC_010168.1"/>
</dbReference>
<feature type="transmembrane region" description="Helical" evidence="8">
    <location>
        <begin position="255"/>
        <end position="281"/>
    </location>
</feature>
<gene>
    <name evidence="9" type="primary">fepG.1</name>
    <name evidence="9" type="ordered locus">RSal33209_1682</name>
</gene>
<keyword evidence="7 8" id="KW-0472">Membrane</keyword>
<name>A9WMV7_RENSM</name>
<dbReference type="PANTHER" id="PTHR30472:SF24">
    <property type="entry name" value="FERRIC ENTEROBACTIN TRANSPORT SYSTEM PERMEASE PROTEIN FEPG"/>
    <property type="match status" value="1"/>
</dbReference>
<dbReference type="CDD" id="cd06550">
    <property type="entry name" value="TM_ABC_iron-siderophores_like"/>
    <property type="match status" value="1"/>
</dbReference>
<dbReference type="SUPFAM" id="SSF81345">
    <property type="entry name" value="ABC transporter involved in vitamin B12 uptake, BtuC"/>
    <property type="match status" value="1"/>
</dbReference>
<evidence type="ECO:0000256" key="3">
    <source>
        <dbReference type="ARBA" id="ARBA00022448"/>
    </source>
</evidence>
<feature type="transmembrane region" description="Helical" evidence="8">
    <location>
        <begin position="135"/>
        <end position="157"/>
    </location>
</feature>
<feature type="transmembrane region" description="Helical" evidence="8">
    <location>
        <begin position="163"/>
        <end position="188"/>
    </location>
</feature>
<evidence type="ECO:0000256" key="2">
    <source>
        <dbReference type="ARBA" id="ARBA00007935"/>
    </source>
</evidence>
<evidence type="ECO:0000256" key="6">
    <source>
        <dbReference type="ARBA" id="ARBA00022989"/>
    </source>
</evidence>
<dbReference type="GO" id="GO:0005886">
    <property type="term" value="C:plasma membrane"/>
    <property type="evidence" value="ECO:0007669"/>
    <property type="project" value="UniProtKB-SubCell"/>
</dbReference>
<dbReference type="eggNOG" id="COG4779">
    <property type="taxonomic scope" value="Bacteria"/>
</dbReference>
<evidence type="ECO:0000256" key="1">
    <source>
        <dbReference type="ARBA" id="ARBA00004651"/>
    </source>
</evidence>
<dbReference type="KEGG" id="rsa:RSal33209_1682"/>
<keyword evidence="3" id="KW-0813">Transport</keyword>
<dbReference type="GO" id="GO:0033214">
    <property type="term" value="P:siderophore-iron import into cell"/>
    <property type="evidence" value="ECO:0007669"/>
    <property type="project" value="TreeGrafter"/>
</dbReference>
<protein>
    <submittedName>
        <fullName evidence="9">Ferric enterobactin transport system permease protein</fullName>
    </submittedName>
</protein>
<evidence type="ECO:0000256" key="5">
    <source>
        <dbReference type="ARBA" id="ARBA00022692"/>
    </source>
</evidence>
<feature type="transmembrane region" description="Helical" evidence="8">
    <location>
        <begin position="17"/>
        <end position="38"/>
    </location>
</feature>
<keyword evidence="5 8" id="KW-0812">Transmembrane</keyword>
<feature type="transmembrane region" description="Helical" evidence="8">
    <location>
        <begin position="75"/>
        <end position="94"/>
    </location>
</feature>
<comment type="similarity">
    <text evidence="2">Belongs to the binding-protein-dependent transport system permease family. FecCD subfamily.</text>
</comment>
<dbReference type="Gene3D" id="1.10.3470.10">
    <property type="entry name" value="ABC transporter involved in vitamin B12 uptake, BtuC"/>
    <property type="match status" value="1"/>
</dbReference>
<dbReference type="GO" id="GO:0022857">
    <property type="term" value="F:transmembrane transporter activity"/>
    <property type="evidence" value="ECO:0007669"/>
    <property type="project" value="InterPro"/>
</dbReference>
<dbReference type="Pfam" id="PF01032">
    <property type="entry name" value="FecCD"/>
    <property type="match status" value="1"/>
</dbReference>
<evidence type="ECO:0000256" key="4">
    <source>
        <dbReference type="ARBA" id="ARBA00022475"/>
    </source>
</evidence>
<organism evidence="9 10">
    <name type="scientific">Renibacterium salmoninarum (strain ATCC 33209 / DSM 20767 / JCM 11484 / NBRC 15589 / NCIMB 2235)</name>
    <dbReference type="NCBI Taxonomy" id="288705"/>
    <lineage>
        <taxon>Bacteria</taxon>
        <taxon>Bacillati</taxon>
        <taxon>Actinomycetota</taxon>
        <taxon>Actinomycetes</taxon>
        <taxon>Micrococcales</taxon>
        <taxon>Micrococcaceae</taxon>
        <taxon>Renibacterium</taxon>
    </lineage>
</organism>
<keyword evidence="4" id="KW-1003">Cell membrane</keyword>
<dbReference type="EMBL" id="CP000910">
    <property type="protein sequence ID" value="ABY23418.1"/>
    <property type="molecule type" value="Genomic_DNA"/>
</dbReference>
<reference evidence="10" key="1">
    <citation type="journal article" date="2008" name="J. Bacteriol.">
        <title>Genome sequence of the fish pathogen Renibacterium salmoninarum suggests reductive evolution away from an environmental Arthrobacter ancestor.</title>
        <authorList>
            <person name="Wiens G.D."/>
            <person name="Rockey D.D."/>
            <person name="Wu Z."/>
            <person name="Chang J."/>
            <person name="Levy R."/>
            <person name="Crane S."/>
            <person name="Chen D.S."/>
            <person name="Capri G.R."/>
            <person name="Burnett J.R."/>
            <person name="Sudheesh P.S."/>
            <person name="Schipma M.J."/>
            <person name="Burd H."/>
            <person name="Bhattacharyya A."/>
            <person name="Rhodes L.D."/>
            <person name="Kaul R."/>
            <person name="Strom M.S."/>
        </authorList>
    </citation>
    <scope>NUCLEOTIDE SEQUENCE [LARGE SCALE GENOMIC DNA]</scope>
    <source>
        <strain evidence="10">ATCC 33209 / DSM 20767 / JCM 11484 / NBRC 15589 / NCIMB 2235</strain>
    </source>
</reference>
<dbReference type="AlphaFoldDB" id="A9WMV7"/>
<evidence type="ECO:0000256" key="8">
    <source>
        <dbReference type="SAM" id="Phobius"/>
    </source>
</evidence>
<comment type="subcellular location">
    <subcellularLocation>
        <location evidence="1">Cell membrane</location>
        <topology evidence="1">Multi-pass membrane protein</topology>
    </subcellularLocation>
</comment>
<sequence length="349" mass="35316">MTTVRLGPVSFQLKPRAVLISAVLFVLVLALMAFHVAYGGTALPYGKVFVALLGDQSDAKIYLASTEFRAPRMGAAVLVGACLAVSGAITQTVARNPLASPDVLGVTSGAGFGAVSVLVLAGGGYAGLSGAAAAVGMPLAAFGTGLLCGVAVYLLAYRRGLDGFRLVLVGLGVSGLASSVTTWLLTLGDVTNAAQALTWMMGSLNGKDWALVQPMLWFGVLLLGCAFALARPLFLASLGDETAVGLGVRVGPLRLAALTTAALLASLATVTAGPLAFVALASPQMARLLSRSVNPPLFSSALVGAVFVLLADTISAHALGVALPVGVATAVVGAPYLVYLVLRSQRRVL</sequence>
<dbReference type="PANTHER" id="PTHR30472">
    <property type="entry name" value="FERRIC ENTEROBACTIN TRANSPORT SYSTEM PERMEASE PROTEIN"/>
    <property type="match status" value="1"/>
</dbReference>
<feature type="transmembrane region" description="Helical" evidence="8">
    <location>
        <begin position="317"/>
        <end position="342"/>
    </location>
</feature>
<dbReference type="STRING" id="288705.RSal33209_1682"/>
<evidence type="ECO:0000313" key="9">
    <source>
        <dbReference type="EMBL" id="ABY23418.1"/>
    </source>
</evidence>
<dbReference type="InterPro" id="IPR000522">
    <property type="entry name" value="ABC_transptr_permease_BtuC"/>
</dbReference>
<evidence type="ECO:0000256" key="7">
    <source>
        <dbReference type="ARBA" id="ARBA00023136"/>
    </source>
</evidence>